<evidence type="ECO:0000313" key="2">
    <source>
        <dbReference type="Proteomes" id="UP000828390"/>
    </source>
</evidence>
<proteinExistence type="predicted"/>
<organism evidence="1 2">
    <name type="scientific">Dreissena polymorpha</name>
    <name type="common">Zebra mussel</name>
    <name type="synonym">Mytilus polymorpha</name>
    <dbReference type="NCBI Taxonomy" id="45954"/>
    <lineage>
        <taxon>Eukaryota</taxon>
        <taxon>Metazoa</taxon>
        <taxon>Spiralia</taxon>
        <taxon>Lophotrochozoa</taxon>
        <taxon>Mollusca</taxon>
        <taxon>Bivalvia</taxon>
        <taxon>Autobranchia</taxon>
        <taxon>Heteroconchia</taxon>
        <taxon>Euheterodonta</taxon>
        <taxon>Imparidentia</taxon>
        <taxon>Neoheterodontei</taxon>
        <taxon>Myida</taxon>
        <taxon>Dreissenoidea</taxon>
        <taxon>Dreissenidae</taxon>
        <taxon>Dreissena</taxon>
    </lineage>
</organism>
<protein>
    <submittedName>
        <fullName evidence="1">Uncharacterized protein</fullName>
    </submittedName>
</protein>
<evidence type="ECO:0000313" key="1">
    <source>
        <dbReference type="EMBL" id="KAH3724953.1"/>
    </source>
</evidence>
<feature type="non-terminal residue" evidence="1">
    <location>
        <position position="112"/>
    </location>
</feature>
<reference evidence="1" key="2">
    <citation type="submission" date="2020-11" db="EMBL/GenBank/DDBJ databases">
        <authorList>
            <person name="McCartney M.A."/>
            <person name="Auch B."/>
            <person name="Kono T."/>
            <person name="Mallez S."/>
            <person name="Becker A."/>
            <person name="Gohl D.M."/>
            <person name="Silverstein K.A.T."/>
            <person name="Koren S."/>
            <person name="Bechman K.B."/>
            <person name="Herman A."/>
            <person name="Abrahante J.E."/>
            <person name="Garbe J."/>
        </authorList>
    </citation>
    <scope>NUCLEOTIDE SEQUENCE</scope>
    <source>
        <strain evidence="1">Duluth1</strain>
        <tissue evidence="1">Whole animal</tissue>
    </source>
</reference>
<name>A0A9D4CGS8_DREPO</name>
<dbReference type="Proteomes" id="UP000828390">
    <property type="component" value="Unassembled WGS sequence"/>
</dbReference>
<dbReference type="EMBL" id="JAIWYP010000012">
    <property type="protein sequence ID" value="KAH3724953.1"/>
    <property type="molecule type" value="Genomic_DNA"/>
</dbReference>
<gene>
    <name evidence="1" type="ORF">DPMN_050780</name>
</gene>
<reference evidence="1" key="1">
    <citation type="journal article" date="2019" name="bioRxiv">
        <title>The Genome of the Zebra Mussel, Dreissena polymorpha: A Resource for Invasive Species Research.</title>
        <authorList>
            <person name="McCartney M.A."/>
            <person name="Auch B."/>
            <person name="Kono T."/>
            <person name="Mallez S."/>
            <person name="Zhang Y."/>
            <person name="Obille A."/>
            <person name="Becker A."/>
            <person name="Abrahante J.E."/>
            <person name="Garbe J."/>
            <person name="Badalamenti J.P."/>
            <person name="Herman A."/>
            <person name="Mangelson H."/>
            <person name="Liachko I."/>
            <person name="Sullivan S."/>
            <person name="Sone E.D."/>
            <person name="Koren S."/>
            <person name="Silverstein K.A.T."/>
            <person name="Beckman K.B."/>
            <person name="Gohl D.M."/>
        </authorList>
    </citation>
    <scope>NUCLEOTIDE SEQUENCE</scope>
    <source>
        <strain evidence="1">Duluth1</strain>
        <tissue evidence="1">Whole animal</tissue>
    </source>
</reference>
<accession>A0A9D4CGS8</accession>
<dbReference type="AlphaFoldDB" id="A0A9D4CGS8"/>
<keyword evidence="2" id="KW-1185">Reference proteome</keyword>
<comment type="caution">
    <text evidence="1">The sequence shown here is derived from an EMBL/GenBank/DDBJ whole genome shotgun (WGS) entry which is preliminary data.</text>
</comment>
<sequence>AIDQVRAVSQEEERAKNTFALSDKFSTSVAPISANCCKSLGGCKTCVDTWYESTLPVRWPTCKSQDGTRRAVTGLHEAVHLKAIWTSLQHECPFDSMFREGRFRMLDEYGCK</sequence>